<comment type="caution">
    <text evidence="1">The sequence shown here is derived from an EMBL/GenBank/DDBJ whole genome shotgun (WGS) entry which is preliminary data.</text>
</comment>
<dbReference type="Proteomes" id="UP000649617">
    <property type="component" value="Unassembled WGS sequence"/>
</dbReference>
<protein>
    <submittedName>
        <fullName evidence="1">MNS1 protein</fullName>
    </submittedName>
</protein>
<sequence length="99" mass="10941">MAASKPASFAPFSRDVVGRLPSSFWNALRERAELWHNAYSETLNYEKAFKQVLMKLAAKNTSLLPDELKSLESFPSEVGPGGRSLWGFALANFSDETAS</sequence>
<dbReference type="AlphaFoldDB" id="A0A812W7C3"/>
<evidence type="ECO:0000313" key="2">
    <source>
        <dbReference type="Proteomes" id="UP000649617"/>
    </source>
</evidence>
<gene>
    <name evidence="1" type="primary">MNS1</name>
    <name evidence="1" type="ORF">SPIL2461_LOCUS17955</name>
</gene>
<proteinExistence type="predicted"/>
<accession>A0A812W7C3</accession>
<organism evidence="1 2">
    <name type="scientific">Symbiodinium pilosum</name>
    <name type="common">Dinoflagellate</name>
    <dbReference type="NCBI Taxonomy" id="2952"/>
    <lineage>
        <taxon>Eukaryota</taxon>
        <taxon>Sar</taxon>
        <taxon>Alveolata</taxon>
        <taxon>Dinophyceae</taxon>
        <taxon>Suessiales</taxon>
        <taxon>Symbiodiniaceae</taxon>
        <taxon>Symbiodinium</taxon>
    </lineage>
</organism>
<evidence type="ECO:0000313" key="1">
    <source>
        <dbReference type="EMBL" id="CAE7661434.1"/>
    </source>
</evidence>
<name>A0A812W7C3_SYMPI</name>
<reference evidence="1" key="1">
    <citation type="submission" date="2021-02" db="EMBL/GenBank/DDBJ databases">
        <authorList>
            <person name="Dougan E. K."/>
            <person name="Rhodes N."/>
            <person name="Thang M."/>
            <person name="Chan C."/>
        </authorList>
    </citation>
    <scope>NUCLEOTIDE SEQUENCE</scope>
</reference>
<dbReference type="EMBL" id="CAJNIZ010043489">
    <property type="protein sequence ID" value="CAE7661434.1"/>
    <property type="molecule type" value="Genomic_DNA"/>
</dbReference>
<keyword evidence="2" id="KW-1185">Reference proteome</keyword>